<feature type="compositionally biased region" description="Basic and acidic residues" evidence="1">
    <location>
        <begin position="37"/>
        <end position="49"/>
    </location>
</feature>
<dbReference type="AlphaFoldDB" id="A0A1F7TLM5"/>
<keyword evidence="2" id="KW-0812">Transmembrane</keyword>
<proteinExistence type="predicted"/>
<sequence length="194" mass="21044">MAEEGGFEEEQEADEEGLTAAGLRSRFLANKQQTKVAQERAAQEQRAREQAAGPSTSAAAISQGAFAFNQIASKAALASFVLAFLWFPFKLVVADLSKWGKGLILPVTWDDLWPKFGRFLPNFLAKGVAGFMLAVDLVIVPLVALLSILTLYLYAKSLEDPYGTIIMAKSIFGEFACTVLTLMGHTVTAYLCSI</sequence>
<comment type="caution">
    <text evidence="3">The sequence shown here is derived from an EMBL/GenBank/DDBJ whole genome shotgun (WGS) entry which is preliminary data.</text>
</comment>
<accession>A0A1F7TLM5</accession>
<keyword evidence="2" id="KW-1133">Transmembrane helix</keyword>
<name>A0A1F7TLM5_9BACT</name>
<reference evidence="3 4" key="1">
    <citation type="journal article" date="2016" name="Nat. Commun.">
        <title>Thousands of microbial genomes shed light on interconnected biogeochemical processes in an aquifer system.</title>
        <authorList>
            <person name="Anantharaman K."/>
            <person name="Brown C.T."/>
            <person name="Hug L.A."/>
            <person name="Sharon I."/>
            <person name="Castelle C.J."/>
            <person name="Probst A.J."/>
            <person name="Thomas B.C."/>
            <person name="Singh A."/>
            <person name="Wilkins M.J."/>
            <person name="Karaoz U."/>
            <person name="Brodie E.L."/>
            <person name="Williams K.H."/>
            <person name="Hubbard S.S."/>
            <person name="Banfield J.F."/>
        </authorList>
    </citation>
    <scope>NUCLEOTIDE SEQUENCE [LARGE SCALE GENOMIC DNA]</scope>
</reference>
<evidence type="ECO:0000313" key="4">
    <source>
        <dbReference type="Proteomes" id="UP000177885"/>
    </source>
</evidence>
<organism evidence="3 4">
    <name type="scientific">Candidatus Uhrbacteria bacterium RIFCSPHIGHO2_01_FULL_63_20</name>
    <dbReference type="NCBI Taxonomy" id="1802385"/>
    <lineage>
        <taxon>Bacteria</taxon>
        <taxon>Candidatus Uhriibacteriota</taxon>
    </lineage>
</organism>
<feature type="region of interest" description="Disordered" evidence="1">
    <location>
        <begin position="31"/>
        <end position="55"/>
    </location>
</feature>
<feature type="transmembrane region" description="Helical" evidence="2">
    <location>
        <begin position="166"/>
        <end position="191"/>
    </location>
</feature>
<keyword evidence="2" id="KW-0472">Membrane</keyword>
<dbReference type="Proteomes" id="UP000177885">
    <property type="component" value="Unassembled WGS sequence"/>
</dbReference>
<evidence type="ECO:0000256" key="1">
    <source>
        <dbReference type="SAM" id="MobiDB-lite"/>
    </source>
</evidence>
<gene>
    <name evidence="3" type="ORF">A2856_00035</name>
</gene>
<feature type="transmembrane region" description="Helical" evidence="2">
    <location>
        <begin position="128"/>
        <end position="154"/>
    </location>
</feature>
<protein>
    <submittedName>
        <fullName evidence="3">Uncharacterized protein</fullName>
    </submittedName>
</protein>
<evidence type="ECO:0000256" key="2">
    <source>
        <dbReference type="SAM" id="Phobius"/>
    </source>
</evidence>
<evidence type="ECO:0000313" key="3">
    <source>
        <dbReference type="EMBL" id="OGL66885.1"/>
    </source>
</evidence>
<dbReference type="STRING" id="1802385.A2856_00035"/>
<dbReference type="EMBL" id="MGDT01000004">
    <property type="protein sequence ID" value="OGL66885.1"/>
    <property type="molecule type" value="Genomic_DNA"/>
</dbReference>
<feature type="transmembrane region" description="Helical" evidence="2">
    <location>
        <begin position="71"/>
        <end position="89"/>
    </location>
</feature>